<gene>
    <name evidence="2" type="ORF">B0H66DRAFT_555846</name>
</gene>
<name>A0AAE0I4C9_9PEZI</name>
<dbReference type="InterPro" id="IPR036291">
    <property type="entry name" value="NAD(P)-bd_dom_sf"/>
</dbReference>
<dbReference type="EMBL" id="JAUEDM010000004">
    <property type="protein sequence ID" value="KAK3317937.1"/>
    <property type="molecule type" value="Genomic_DNA"/>
</dbReference>
<protein>
    <recommendedName>
        <fullName evidence="4">Oxidoreductase</fullName>
    </recommendedName>
</protein>
<accession>A0AAE0I4C9</accession>
<evidence type="ECO:0000256" key="1">
    <source>
        <dbReference type="ARBA" id="ARBA00006484"/>
    </source>
</evidence>
<reference evidence="2" key="1">
    <citation type="journal article" date="2023" name="Mol. Phylogenet. Evol.">
        <title>Genome-scale phylogeny and comparative genomics of the fungal order Sordariales.</title>
        <authorList>
            <person name="Hensen N."/>
            <person name="Bonometti L."/>
            <person name="Westerberg I."/>
            <person name="Brannstrom I.O."/>
            <person name="Guillou S."/>
            <person name="Cros-Aarteil S."/>
            <person name="Calhoun S."/>
            <person name="Haridas S."/>
            <person name="Kuo A."/>
            <person name="Mondo S."/>
            <person name="Pangilinan J."/>
            <person name="Riley R."/>
            <person name="LaButti K."/>
            <person name="Andreopoulos B."/>
            <person name="Lipzen A."/>
            <person name="Chen C."/>
            <person name="Yan M."/>
            <person name="Daum C."/>
            <person name="Ng V."/>
            <person name="Clum A."/>
            <person name="Steindorff A."/>
            <person name="Ohm R.A."/>
            <person name="Martin F."/>
            <person name="Silar P."/>
            <person name="Natvig D.O."/>
            <person name="Lalanne C."/>
            <person name="Gautier V."/>
            <person name="Ament-Velasquez S.L."/>
            <person name="Kruys A."/>
            <person name="Hutchinson M.I."/>
            <person name="Powell A.J."/>
            <person name="Barry K."/>
            <person name="Miller A.N."/>
            <person name="Grigoriev I.V."/>
            <person name="Debuchy R."/>
            <person name="Gladieux P."/>
            <person name="Hiltunen Thoren M."/>
            <person name="Johannesson H."/>
        </authorList>
    </citation>
    <scope>NUCLEOTIDE SEQUENCE</scope>
    <source>
        <strain evidence="2">CBS 118394</strain>
    </source>
</reference>
<dbReference type="Proteomes" id="UP001283341">
    <property type="component" value="Unassembled WGS sequence"/>
</dbReference>
<reference evidence="2" key="2">
    <citation type="submission" date="2023-06" db="EMBL/GenBank/DDBJ databases">
        <authorList>
            <consortium name="Lawrence Berkeley National Laboratory"/>
            <person name="Haridas S."/>
            <person name="Hensen N."/>
            <person name="Bonometti L."/>
            <person name="Westerberg I."/>
            <person name="Brannstrom I.O."/>
            <person name="Guillou S."/>
            <person name="Cros-Aarteil S."/>
            <person name="Calhoun S."/>
            <person name="Kuo A."/>
            <person name="Mondo S."/>
            <person name="Pangilinan J."/>
            <person name="Riley R."/>
            <person name="Labutti K."/>
            <person name="Andreopoulos B."/>
            <person name="Lipzen A."/>
            <person name="Chen C."/>
            <person name="Yanf M."/>
            <person name="Daum C."/>
            <person name="Ng V."/>
            <person name="Clum A."/>
            <person name="Steindorff A."/>
            <person name="Ohm R."/>
            <person name="Martin F."/>
            <person name="Silar P."/>
            <person name="Natvig D."/>
            <person name="Lalanne C."/>
            <person name="Gautier V."/>
            <person name="Ament-Velasquez S.L."/>
            <person name="Kruys A."/>
            <person name="Hutchinson M.I."/>
            <person name="Powell A.J."/>
            <person name="Barry K."/>
            <person name="Miller A.N."/>
            <person name="Grigoriev I.V."/>
            <person name="Debuchy R."/>
            <person name="Gladieux P."/>
            <person name="Thoren M.H."/>
            <person name="Johannesson H."/>
        </authorList>
    </citation>
    <scope>NUCLEOTIDE SEQUENCE</scope>
    <source>
        <strain evidence="2">CBS 118394</strain>
    </source>
</reference>
<proteinExistence type="inferred from homology"/>
<dbReference type="SUPFAM" id="SSF51735">
    <property type="entry name" value="NAD(P)-binding Rossmann-fold domains"/>
    <property type="match status" value="1"/>
</dbReference>
<comment type="caution">
    <text evidence="2">The sequence shown here is derived from an EMBL/GenBank/DDBJ whole genome shotgun (WGS) entry which is preliminary data.</text>
</comment>
<evidence type="ECO:0000313" key="3">
    <source>
        <dbReference type="Proteomes" id="UP001283341"/>
    </source>
</evidence>
<keyword evidence="3" id="KW-1185">Reference proteome</keyword>
<sequence length="669" mass="73974">MDTKKKMPDSYWDQFIATSAPAEIAKQILKDAARLDSGEMPSQLAMHLPRSSSRAAGPIAAQLAPSPDLHPDLNRYLYDKIRDRLRKAIEDGESSQELPTPADGYFLPGELVEPTITPVLPGGKPPTVDSRIGVHPEDLPTSEQVQDALKVLRVVQTTGKLSEQSTAVMERAIQLVEAHFACDDDKVTTVTSAGKEVQVEQLSSEIAAHGGNWNDKVQKYHVLRPPPRRLRACYICRFVLLHPHPLYKSMCRPCGAFNYAASALSLPHSLNLNPPDRVRKTALVTGARINLGYRVALRLLRCGGLVIATTRYPHDAAVRYSREHDFEEWRARLKVVGADFRVPSDAFAVVHTTKAVLREWGAEKLHILVNNAAQTLTDSVKKEQRMIALEEKLVEEGTNTGLIVKRLGMYQPRVWGGVSPLAALYGGGYSRLESAQQQQPSDNTLITAAAAAETAAEIFVPDNVKDDGRAVDLAEPYFKSSWVQALDEIPYEDVVFAHVINAFVPFILCRELLPLMGEPRHDDDHSQAGAEKERTILLQKEKLKKKPLGHIINVSAREGIFEKSPDSPHKGGKHVHTNMAKAALNMITQTEAPAAWRGRRVAMNTVDPGYLSAAPEIDHLWEGERPLSWEDGAGRVLWPVAIGEVEGEAVWGRYLKHYGVVSLDSDVDK</sequence>
<dbReference type="AlphaFoldDB" id="A0AAE0I4C9"/>
<organism evidence="2 3">
    <name type="scientific">Apodospora peruviana</name>
    <dbReference type="NCBI Taxonomy" id="516989"/>
    <lineage>
        <taxon>Eukaryota</taxon>
        <taxon>Fungi</taxon>
        <taxon>Dikarya</taxon>
        <taxon>Ascomycota</taxon>
        <taxon>Pezizomycotina</taxon>
        <taxon>Sordariomycetes</taxon>
        <taxon>Sordariomycetidae</taxon>
        <taxon>Sordariales</taxon>
        <taxon>Lasiosphaeriaceae</taxon>
        <taxon>Apodospora</taxon>
    </lineage>
</organism>
<dbReference type="PANTHER" id="PTHR43544">
    <property type="entry name" value="SHORT-CHAIN DEHYDROGENASE/REDUCTASE"/>
    <property type="match status" value="1"/>
</dbReference>
<evidence type="ECO:0008006" key="4">
    <source>
        <dbReference type="Google" id="ProtNLM"/>
    </source>
</evidence>
<comment type="similarity">
    <text evidence="1">Belongs to the short-chain dehydrogenases/reductases (SDR) family.</text>
</comment>
<dbReference type="Gene3D" id="3.40.50.720">
    <property type="entry name" value="NAD(P)-binding Rossmann-like Domain"/>
    <property type="match status" value="1"/>
</dbReference>
<evidence type="ECO:0000313" key="2">
    <source>
        <dbReference type="EMBL" id="KAK3317937.1"/>
    </source>
</evidence>
<dbReference type="PANTHER" id="PTHR43544:SF2">
    <property type="entry name" value="OXIDOREDUCTASE"/>
    <property type="match status" value="1"/>
</dbReference>
<dbReference type="GO" id="GO:0005737">
    <property type="term" value="C:cytoplasm"/>
    <property type="evidence" value="ECO:0007669"/>
    <property type="project" value="TreeGrafter"/>
</dbReference>
<dbReference type="InterPro" id="IPR051468">
    <property type="entry name" value="Fungal_SecMetab_SDRs"/>
</dbReference>
<dbReference type="GO" id="GO:0016491">
    <property type="term" value="F:oxidoreductase activity"/>
    <property type="evidence" value="ECO:0007669"/>
    <property type="project" value="TreeGrafter"/>
</dbReference>